<gene>
    <name evidence="5" type="ORF">HNR67_005793</name>
</gene>
<dbReference type="InterPro" id="IPR001867">
    <property type="entry name" value="OmpR/PhoB-type_DNA-bd"/>
</dbReference>
<dbReference type="PRINTS" id="PR00364">
    <property type="entry name" value="DISEASERSIST"/>
</dbReference>
<sequence length="1000" mass="107664">MRFRLLGPVSVLGPTGAALALPGKRTRALLALLLLDRPGAVSQRRLLDTVWAGQNPKDPVNALHLQIAKLRTAFAAADPEPRLHSEHGGYRLVVRPGELDVEEFGTALARGRGQLAAGRQAEAAATLRAALACWHGPALADLADLAFTEPERARLTELRLTAVEAVATAELGLGRHAALIPELTALTTEYPLRESLAGQLMLALHQSGRQPEALAVYSGLRAHLAEELGVDPSPELQERHLAVLRAPLPTGRSAPGPANGNLRHPFSAFIGRTAELTRIAALVDRHRLITLTGPGGVGKTRTALEAGRQRLGGPADGVWLVELAPLPAGGEVLEAVSSVLLPDEGTGSHASPAGLERLIGYLRGRDLLLVLDNCEHVVDSAATVVRTLLERCPGLRVLATSREALALDGEHLVPLAPLELAEAVTLFRDRAGLLAADLPADADTTAAVHRVCHRLDGLPLAVELAAARTRLFSVAEIESGLDERLRSWDNTSRGAPARHHTLRTVLDWSYELLPERERRVFTALSVFPGGCDQDAAERVCADERPAAGQVMAVLARLVDKSLLVPVRDGAGTRFRMLETVREFAWSAIDCPRRLAELRRRHAEAMYALAEQAYIGLQSPRQRQFMTRLLAELPNIRAAAAWLLEQRAANRAMMLLGMLGYFFYISGREVEGSALLARAVAAHDERPEPDSDRPFTLALGWRCFLGVSSGTLADPWPEVQRLRAVYESSANPEVITDTPITVAWIAVRLRDPEEADACLRTAEAGVSASGNPWLRSALDGVWSDKHRQDGDVAAAIASSLAALGFSESIGDDFGIVYSQLRLGDAEEHAGHLDQARKRWTQARDAALASSSPVKHSYAELRLAYLDLTEDPGTAAATLVRVRRVAEDLAMDDLLAAAANLQGLLHRAAGELAAATEAFQRAWEQRRAYPVRSVVAAAQLALLSEDHEHWAALAGQTLDTVTDRLALASLRTVLAAETMPALVALRARLPERPVATALTALA</sequence>
<comment type="similarity">
    <text evidence="1">Belongs to the AfsR/DnrI/RedD regulatory family.</text>
</comment>
<dbReference type="Pfam" id="PF03704">
    <property type="entry name" value="BTAD"/>
    <property type="match status" value="1"/>
</dbReference>
<evidence type="ECO:0000259" key="4">
    <source>
        <dbReference type="SMART" id="SM01043"/>
    </source>
</evidence>
<organism evidence="5 6">
    <name type="scientific">Crossiella cryophila</name>
    <dbReference type="NCBI Taxonomy" id="43355"/>
    <lineage>
        <taxon>Bacteria</taxon>
        <taxon>Bacillati</taxon>
        <taxon>Actinomycetota</taxon>
        <taxon>Actinomycetes</taxon>
        <taxon>Pseudonocardiales</taxon>
        <taxon>Pseudonocardiaceae</taxon>
        <taxon>Crossiella</taxon>
    </lineage>
</organism>
<dbReference type="RefSeq" id="WP_185005395.1">
    <property type="nucleotide sequence ID" value="NZ_BAAAUI010000001.1"/>
</dbReference>
<dbReference type="PANTHER" id="PTHR47691:SF3">
    <property type="entry name" value="HTH-TYPE TRANSCRIPTIONAL REGULATOR RV0890C-RELATED"/>
    <property type="match status" value="1"/>
</dbReference>
<dbReference type="SMART" id="SM00862">
    <property type="entry name" value="Trans_reg_C"/>
    <property type="match status" value="1"/>
</dbReference>
<dbReference type="SUPFAM" id="SSF46894">
    <property type="entry name" value="C-terminal effector domain of the bipartite response regulators"/>
    <property type="match status" value="1"/>
</dbReference>
<evidence type="ECO:0000313" key="6">
    <source>
        <dbReference type="Proteomes" id="UP000533598"/>
    </source>
</evidence>
<dbReference type="InterPro" id="IPR005158">
    <property type="entry name" value="BTAD"/>
</dbReference>
<reference evidence="5 6" key="1">
    <citation type="submission" date="2020-08" db="EMBL/GenBank/DDBJ databases">
        <title>Sequencing the genomes of 1000 actinobacteria strains.</title>
        <authorList>
            <person name="Klenk H.-P."/>
        </authorList>
    </citation>
    <scope>NUCLEOTIDE SEQUENCE [LARGE SCALE GENOMIC DNA]</scope>
    <source>
        <strain evidence="5 6">DSM 44230</strain>
    </source>
</reference>
<evidence type="ECO:0000256" key="2">
    <source>
        <dbReference type="ARBA" id="ARBA00023125"/>
    </source>
</evidence>
<dbReference type="Proteomes" id="UP000533598">
    <property type="component" value="Unassembled WGS sequence"/>
</dbReference>
<dbReference type="Gene3D" id="3.40.50.300">
    <property type="entry name" value="P-loop containing nucleotide triphosphate hydrolases"/>
    <property type="match status" value="1"/>
</dbReference>
<dbReference type="GO" id="GO:0006355">
    <property type="term" value="P:regulation of DNA-templated transcription"/>
    <property type="evidence" value="ECO:0007669"/>
    <property type="project" value="InterPro"/>
</dbReference>
<dbReference type="InterPro" id="IPR027417">
    <property type="entry name" value="P-loop_NTPase"/>
</dbReference>
<dbReference type="AlphaFoldDB" id="A0A7W7CEF7"/>
<evidence type="ECO:0000259" key="3">
    <source>
        <dbReference type="SMART" id="SM00862"/>
    </source>
</evidence>
<proteinExistence type="inferred from homology"/>
<dbReference type="InterPro" id="IPR058852">
    <property type="entry name" value="HTH_77"/>
</dbReference>
<dbReference type="Gene3D" id="1.10.10.10">
    <property type="entry name" value="Winged helix-like DNA-binding domain superfamily/Winged helix DNA-binding domain"/>
    <property type="match status" value="1"/>
</dbReference>
<keyword evidence="2 5" id="KW-0238">DNA-binding</keyword>
<accession>A0A7W7CEF7</accession>
<dbReference type="InterPro" id="IPR016032">
    <property type="entry name" value="Sig_transdc_resp-reg_C-effctor"/>
</dbReference>
<dbReference type="GO" id="GO:0003677">
    <property type="term" value="F:DNA binding"/>
    <property type="evidence" value="ECO:0007669"/>
    <property type="project" value="UniProtKB-KW"/>
</dbReference>
<feature type="domain" description="Bacterial transcriptional activator" evidence="4">
    <location>
        <begin position="99"/>
        <end position="244"/>
    </location>
</feature>
<dbReference type="GO" id="GO:0000160">
    <property type="term" value="P:phosphorelay signal transduction system"/>
    <property type="evidence" value="ECO:0007669"/>
    <property type="project" value="InterPro"/>
</dbReference>
<dbReference type="PANTHER" id="PTHR47691">
    <property type="entry name" value="REGULATOR-RELATED"/>
    <property type="match status" value="1"/>
</dbReference>
<dbReference type="SUPFAM" id="SSF52540">
    <property type="entry name" value="P-loop containing nucleoside triphosphate hydrolases"/>
    <property type="match status" value="1"/>
</dbReference>
<dbReference type="Gene3D" id="1.25.40.10">
    <property type="entry name" value="Tetratricopeptide repeat domain"/>
    <property type="match status" value="2"/>
</dbReference>
<dbReference type="SMART" id="SM01043">
    <property type="entry name" value="BTAD"/>
    <property type="match status" value="1"/>
</dbReference>
<dbReference type="SUPFAM" id="SSF48452">
    <property type="entry name" value="TPR-like"/>
    <property type="match status" value="2"/>
</dbReference>
<dbReference type="Pfam" id="PF25872">
    <property type="entry name" value="HTH_77"/>
    <property type="match status" value="1"/>
</dbReference>
<dbReference type="CDD" id="cd15831">
    <property type="entry name" value="BTAD"/>
    <property type="match status" value="1"/>
</dbReference>
<dbReference type="GO" id="GO:0043531">
    <property type="term" value="F:ADP binding"/>
    <property type="evidence" value="ECO:0007669"/>
    <property type="project" value="InterPro"/>
</dbReference>
<evidence type="ECO:0000313" key="5">
    <source>
        <dbReference type="EMBL" id="MBB4679675.1"/>
    </source>
</evidence>
<comment type="caution">
    <text evidence="5">The sequence shown here is derived from an EMBL/GenBank/DDBJ whole genome shotgun (WGS) entry which is preliminary data.</text>
</comment>
<name>A0A7W7CEF7_9PSEU</name>
<protein>
    <submittedName>
        <fullName evidence="5">Putative ATPase/DNA-binding SARP family transcriptional activator</fullName>
    </submittedName>
</protein>
<keyword evidence="6" id="KW-1185">Reference proteome</keyword>
<dbReference type="InterPro" id="IPR011990">
    <property type="entry name" value="TPR-like_helical_dom_sf"/>
</dbReference>
<dbReference type="InterPro" id="IPR036388">
    <property type="entry name" value="WH-like_DNA-bd_sf"/>
</dbReference>
<evidence type="ECO:0000256" key="1">
    <source>
        <dbReference type="ARBA" id="ARBA00005820"/>
    </source>
</evidence>
<feature type="domain" description="OmpR/PhoB-type" evidence="3">
    <location>
        <begin position="16"/>
        <end position="92"/>
    </location>
</feature>
<dbReference type="EMBL" id="JACHMH010000001">
    <property type="protein sequence ID" value="MBB4679675.1"/>
    <property type="molecule type" value="Genomic_DNA"/>
</dbReference>